<evidence type="ECO:0000256" key="7">
    <source>
        <dbReference type="ARBA" id="ARBA00022692"/>
    </source>
</evidence>
<keyword evidence="13 16" id="KW-0496">Mitochondrion</keyword>
<evidence type="ECO:0000256" key="5">
    <source>
        <dbReference type="ARBA" id="ARBA00022448"/>
    </source>
</evidence>
<evidence type="ECO:0000256" key="16">
    <source>
        <dbReference type="RuleBase" id="RU003297"/>
    </source>
</evidence>
<dbReference type="EC" id="7.1.1.2" evidence="3 16"/>
<feature type="domain" description="NADH:quinone oxidoreductase/Mrp antiporter transmembrane" evidence="17">
    <location>
        <begin position="103"/>
        <end position="388"/>
    </location>
</feature>
<keyword evidence="14 16" id="KW-0472">Membrane</keyword>
<keyword evidence="7 16" id="KW-0812">Transmembrane</keyword>
<comment type="similarity">
    <text evidence="2 16">Belongs to the complex I subunit 4 family.</text>
</comment>
<name>A0A220T2W8_9ANNE</name>
<dbReference type="InterPro" id="IPR001750">
    <property type="entry name" value="ND/Mrp_TM"/>
</dbReference>
<feature type="transmembrane region" description="Helical" evidence="16">
    <location>
        <begin position="214"/>
        <end position="233"/>
    </location>
</feature>
<dbReference type="InterPro" id="IPR003918">
    <property type="entry name" value="NADH_UbQ_OxRdtase"/>
</dbReference>
<proteinExistence type="inferred from homology"/>
<feature type="transmembrane region" description="Helical" evidence="16">
    <location>
        <begin position="274"/>
        <end position="292"/>
    </location>
</feature>
<evidence type="ECO:0000256" key="1">
    <source>
        <dbReference type="ARBA" id="ARBA00004225"/>
    </source>
</evidence>
<evidence type="ECO:0000256" key="9">
    <source>
        <dbReference type="ARBA" id="ARBA00022982"/>
    </source>
</evidence>
<dbReference type="GO" id="GO:0031966">
    <property type="term" value="C:mitochondrial membrane"/>
    <property type="evidence" value="ECO:0007669"/>
    <property type="project" value="UniProtKB-SubCell"/>
</dbReference>
<evidence type="ECO:0000256" key="13">
    <source>
        <dbReference type="ARBA" id="ARBA00023128"/>
    </source>
</evidence>
<geneLocation type="mitochondrion" evidence="19"/>
<evidence type="ECO:0000256" key="15">
    <source>
        <dbReference type="ARBA" id="ARBA00049551"/>
    </source>
</evidence>
<dbReference type="Pfam" id="PF00361">
    <property type="entry name" value="Proton_antipo_M"/>
    <property type="match status" value="1"/>
</dbReference>
<evidence type="ECO:0000256" key="11">
    <source>
        <dbReference type="ARBA" id="ARBA00023027"/>
    </source>
</evidence>
<evidence type="ECO:0000256" key="4">
    <source>
        <dbReference type="ARBA" id="ARBA00021006"/>
    </source>
</evidence>
<feature type="domain" description="NADH:ubiquinone oxidoreductase chain 4 N-terminal" evidence="18">
    <location>
        <begin position="1"/>
        <end position="99"/>
    </location>
</feature>
<feature type="transmembrane region" description="Helical" evidence="16">
    <location>
        <begin position="171"/>
        <end position="194"/>
    </location>
</feature>
<dbReference type="PANTHER" id="PTHR43507:SF20">
    <property type="entry name" value="NADH-UBIQUINONE OXIDOREDUCTASE CHAIN 4"/>
    <property type="match status" value="1"/>
</dbReference>
<keyword evidence="8" id="KW-1278">Translocase</keyword>
<feature type="transmembrane region" description="Helical" evidence="16">
    <location>
        <begin position="84"/>
        <end position="102"/>
    </location>
</feature>
<evidence type="ECO:0000256" key="8">
    <source>
        <dbReference type="ARBA" id="ARBA00022967"/>
    </source>
</evidence>
<evidence type="ECO:0000256" key="6">
    <source>
        <dbReference type="ARBA" id="ARBA00022660"/>
    </source>
</evidence>
<dbReference type="Pfam" id="PF01059">
    <property type="entry name" value="Oxidored_q5_N"/>
    <property type="match status" value="1"/>
</dbReference>
<evidence type="ECO:0000259" key="18">
    <source>
        <dbReference type="Pfam" id="PF01059"/>
    </source>
</evidence>
<organism evidence="19">
    <name type="scientific">Amphicteis gunneri</name>
    <dbReference type="NCBI Taxonomy" id="2019424"/>
    <lineage>
        <taxon>Eukaryota</taxon>
        <taxon>Metazoa</taxon>
        <taxon>Spiralia</taxon>
        <taxon>Lophotrochozoa</taxon>
        <taxon>Annelida</taxon>
        <taxon>Polychaeta</taxon>
        <taxon>Sedentaria</taxon>
        <taxon>Canalipalpata</taxon>
        <taxon>Terebellida</taxon>
        <taxon>Terebelliformia</taxon>
        <taxon>Ampharetidae</taxon>
    </lineage>
</organism>
<dbReference type="InterPro" id="IPR000260">
    <property type="entry name" value="NADH4_N"/>
</dbReference>
<dbReference type="GO" id="GO:0015990">
    <property type="term" value="P:electron transport coupled proton transport"/>
    <property type="evidence" value="ECO:0007669"/>
    <property type="project" value="TreeGrafter"/>
</dbReference>
<feature type="transmembrane region" description="Helical" evidence="16">
    <location>
        <begin position="331"/>
        <end position="349"/>
    </location>
</feature>
<dbReference type="GO" id="GO:0042773">
    <property type="term" value="P:ATP synthesis coupled electron transport"/>
    <property type="evidence" value="ECO:0007669"/>
    <property type="project" value="InterPro"/>
</dbReference>
<keyword evidence="10 16" id="KW-1133">Transmembrane helix</keyword>
<sequence length="444" mass="47679">MLKVFLPMVSMLLIILCPRSKLWLSGVVFVLAGGLLSCSDVGVEVSNFSWFIFSGVSVPMCVLTFWLGGLALLCSSGALFSSKYGFQTTMVALIICLVFSFASGSMVLFFIFFEISVIPTVGLVVLWGYQPERLMASVYLVVYTIIASLPLLVSISFLYMSQSPTSFSWHVLGGSMSIVCNPLWWLMSTMAFMVKMPVYGLHSWLPKAHVEAPVAGSMMLAGVVLKLGAYGILRFVSIFPMGPCSVLPFLVANALVGACVSSVFCLCTGDVKSLIAYSSISHMGLVLVGAVSGSSVGMAGAVLMLVAHGLVSSLLFSLANMIYEQTHTRSLILVSGMRCLAPILGNWWAGACMMNMGVPPSLNLVGEILMASSIVKVSPVFLSVFMLNVFLVGAFNLHLYMSTQHGSLSFFLMPMRIGVGVNYLTCFLHVVPVFCLMLGGGVVF</sequence>
<dbReference type="GO" id="GO:0048039">
    <property type="term" value="F:ubiquinone binding"/>
    <property type="evidence" value="ECO:0007669"/>
    <property type="project" value="TreeGrafter"/>
</dbReference>
<feature type="transmembrane region" description="Helical" evidence="16">
    <location>
        <begin position="108"/>
        <end position="129"/>
    </location>
</feature>
<evidence type="ECO:0000256" key="14">
    <source>
        <dbReference type="ARBA" id="ARBA00023136"/>
    </source>
</evidence>
<dbReference type="AlphaFoldDB" id="A0A220T2W8"/>
<reference evidence="19" key="1">
    <citation type="journal article" date="2017" name="Sci. Rep.">
        <title>Multiple introns in a deep-sea Annelid (Decemunciger: Ampharetidae) mitochondrial genome.</title>
        <authorList>
            <person name="Bernardino A.F."/>
            <person name="Li Y."/>
            <person name="Smith C.R."/>
            <person name="Halanych K.M."/>
        </authorList>
    </citation>
    <scope>NUCLEOTIDE SEQUENCE</scope>
</reference>
<feature type="transmembrane region" description="Helical" evidence="16">
    <location>
        <begin position="298"/>
        <end position="319"/>
    </location>
</feature>
<evidence type="ECO:0000259" key="17">
    <source>
        <dbReference type="Pfam" id="PF00361"/>
    </source>
</evidence>
<dbReference type="GO" id="GO:0008137">
    <property type="term" value="F:NADH dehydrogenase (ubiquinone) activity"/>
    <property type="evidence" value="ECO:0007669"/>
    <property type="project" value="UniProtKB-UniRule"/>
</dbReference>
<feature type="transmembrane region" description="Helical" evidence="16">
    <location>
        <begin position="48"/>
        <end position="72"/>
    </location>
</feature>
<feature type="transmembrane region" description="Helical" evidence="16">
    <location>
        <begin position="380"/>
        <end position="400"/>
    </location>
</feature>
<accession>A0A220T2W8</accession>
<keyword evidence="9 16" id="KW-0249">Electron transport</keyword>
<keyword evidence="5 16" id="KW-0813">Transport</keyword>
<comment type="function">
    <text evidence="16">Core subunit of the mitochondrial membrane respiratory chain NADH dehydrogenase (Complex I) which catalyzes electron transfer from NADH through the respiratory chain, using ubiquinone as an electron acceptor. Essential for the catalytic activity and assembly of complex I.</text>
</comment>
<protein>
    <recommendedName>
        <fullName evidence="4 16">NADH-ubiquinone oxidoreductase chain 4</fullName>
        <ecNumber evidence="3 16">7.1.1.2</ecNumber>
    </recommendedName>
</protein>
<keyword evidence="12 16" id="KW-0830">Ubiquinone</keyword>
<keyword evidence="11 16" id="KW-0520">NAD</keyword>
<comment type="subcellular location">
    <subcellularLocation>
        <location evidence="1 16">Mitochondrion membrane</location>
        <topology evidence="1 16">Multi-pass membrane protein</topology>
    </subcellularLocation>
</comment>
<comment type="catalytic activity">
    <reaction evidence="15 16">
        <text>a ubiquinone + NADH + 5 H(+)(in) = a ubiquinol + NAD(+) + 4 H(+)(out)</text>
        <dbReference type="Rhea" id="RHEA:29091"/>
        <dbReference type="Rhea" id="RHEA-COMP:9565"/>
        <dbReference type="Rhea" id="RHEA-COMP:9566"/>
        <dbReference type="ChEBI" id="CHEBI:15378"/>
        <dbReference type="ChEBI" id="CHEBI:16389"/>
        <dbReference type="ChEBI" id="CHEBI:17976"/>
        <dbReference type="ChEBI" id="CHEBI:57540"/>
        <dbReference type="ChEBI" id="CHEBI:57945"/>
        <dbReference type="EC" id="7.1.1.2"/>
    </reaction>
</comment>
<evidence type="ECO:0000256" key="10">
    <source>
        <dbReference type="ARBA" id="ARBA00022989"/>
    </source>
</evidence>
<dbReference type="EMBL" id="KY972491">
    <property type="protein sequence ID" value="ASK49877.1"/>
    <property type="molecule type" value="Genomic_DNA"/>
</dbReference>
<dbReference type="PANTHER" id="PTHR43507">
    <property type="entry name" value="NADH-UBIQUINONE OXIDOREDUCTASE CHAIN 4"/>
    <property type="match status" value="1"/>
</dbReference>
<feature type="transmembrane region" description="Helical" evidence="16">
    <location>
        <begin position="421"/>
        <end position="443"/>
    </location>
</feature>
<evidence type="ECO:0000256" key="12">
    <source>
        <dbReference type="ARBA" id="ARBA00023075"/>
    </source>
</evidence>
<feature type="transmembrane region" description="Helical" evidence="16">
    <location>
        <begin position="245"/>
        <end position="267"/>
    </location>
</feature>
<gene>
    <name evidence="19" type="primary">NAD4</name>
</gene>
<evidence type="ECO:0000256" key="2">
    <source>
        <dbReference type="ARBA" id="ARBA00009025"/>
    </source>
</evidence>
<keyword evidence="6 16" id="KW-0679">Respiratory chain</keyword>
<feature type="transmembrane region" description="Helical" evidence="16">
    <location>
        <begin position="136"/>
        <end position="159"/>
    </location>
</feature>
<evidence type="ECO:0000256" key="3">
    <source>
        <dbReference type="ARBA" id="ARBA00012944"/>
    </source>
</evidence>
<dbReference type="PRINTS" id="PR01437">
    <property type="entry name" value="NUOXDRDTASE4"/>
</dbReference>
<dbReference type="GO" id="GO:0003954">
    <property type="term" value="F:NADH dehydrogenase activity"/>
    <property type="evidence" value="ECO:0007669"/>
    <property type="project" value="TreeGrafter"/>
</dbReference>
<evidence type="ECO:0000313" key="19">
    <source>
        <dbReference type="EMBL" id="ASK49877.1"/>
    </source>
</evidence>